<proteinExistence type="predicted"/>
<dbReference type="PANTHER" id="PTHR33129">
    <property type="entry name" value="PROTEIN KINASE DOMAIN-CONTAINING PROTEIN-RELATED"/>
    <property type="match status" value="1"/>
</dbReference>
<sequence>MDMDVDSPSVVVSGRVSWDETNWSWDDEHRWESAPPLWQRFMAYWMNPEHADIFNKNEFPYVLPIFPSSEFSTPSHCMHRLGATPLLDTDDGKILVLERYALLYEGLDRKRSDSYRGGVVIDGQPGIGKSVFLWYTVVRLISDGQPVCLYLPQKETSCPAILFFRGQAWCPNGKFDFMDLPYGDLHTQQKRHKPIFVLVDSAAKEEPSGFTLTMGWPVYAVSPKPGKSREFRHHRHPTIWGLNLWTPEDLRRGLEVHSQWTTFYGGLVSLLEGKEPEWFPENLQKAKQLLLESKYAEWEHSTVENWISIILDDAIHWRGLIPRHVFQHILDTDTIIAPPIPSDPLDKITQYLANGSFAVYGSADPLLHEIIALRMDPASLTSLQSSRFDFVIRSEAVNQVVNERMLHNKTTQVAKVFEDLRLLQGGALLADHIFADHALGIMMRDGLPRALIPMSSQGPQSHPLYSATSPASTSTSPLYMPTQYKSRQPWYEWDYKNGTPNSLYQRRRAIFVPVATNAALFDAFTLHAPDPHLRTLWIMQFTTRRHRKGDGGGYPKVRKLMTLAGHKQKLDGRTIVVTVQWVLVTPTSSVDQVDQEWQMPLGWDTGVFHADHRGSFWLQEVEI</sequence>
<accession>A0A8H6TZ40</accession>
<protein>
    <submittedName>
        <fullName evidence="1">Uncharacterized protein</fullName>
    </submittedName>
</protein>
<comment type="caution">
    <text evidence="1">The sequence shown here is derived from an EMBL/GenBank/DDBJ whole genome shotgun (WGS) entry which is preliminary data.</text>
</comment>
<gene>
    <name evidence="1" type="ORF">MVEN_02627200</name>
</gene>
<dbReference type="PANTHER" id="PTHR33129:SF1">
    <property type="entry name" value="ATP-BINDING PROTEIN"/>
    <property type="match status" value="1"/>
</dbReference>
<dbReference type="InterPro" id="IPR052980">
    <property type="entry name" value="Crinkler_effector"/>
</dbReference>
<dbReference type="OrthoDB" id="3045009at2759"/>
<keyword evidence="2" id="KW-1185">Reference proteome</keyword>
<evidence type="ECO:0000313" key="1">
    <source>
        <dbReference type="EMBL" id="KAF7325422.1"/>
    </source>
</evidence>
<organism evidence="1 2">
    <name type="scientific">Mycena venus</name>
    <dbReference type="NCBI Taxonomy" id="2733690"/>
    <lineage>
        <taxon>Eukaryota</taxon>
        <taxon>Fungi</taxon>
        <taxon>Dikarya</taxon>
        <taxon>Basidiomycota</taxon>
        <taxon>Agaricomycotina</taxon>
        <taxon>Agaricomycetes</taxon>
        <taxon>Agaricomycetidae</taxon>
        <taxon>Agaricales</taxon>
        <taxon>Marasmiineae</taxon>
        <taxon>Mycenaceae</taxon>
        <taxon>Mycena</taxon>
    </lineage>
</organism>
<dbReference type="AlphaFoldDB" id="A0A8H6TZ40"/>
<dbReference type="EMBL" id="JACAZI010000050">
    <property type="protein sequence ID" value="KAF7325422.1"/>
    <property type="molecule type" value="Genomic_DNA"/>
</dbReference>
<reference evidence="1" key="1">
    <citation type="submission" date="2020-05" db="EMBL/GenBank/DDBJ databases">
        <title>Mycena genomes resolve the evolution of fungal bioluminescence.</title>
        <authorList>
            <person name="Tsai I.J."/>
        </authorList>
    </citation>
    <scope>NUCLEOTIDE SEQUENCE</scope>
    <source>
        <strain evidence="1">CCC161011</strain>
    </source>
</reference>
<evidence type="ECO:0000313" key="2">
    <source>
        <dbReference type="Proteomes" id="UP000620124"/>
    </source>
</evidence>
<name>A0A8H6TZ40_9AGAR</name>
<dbReference type="Proteomes" id="UP000620124">
    <property type="component" value="Unassembled WGS sequence"/>
</dbReference>